<comment type="caution">
    <text evidence="3">The sequence shown here is derived from an EMBL/GenBank/DDBJ whole genome shotgun (WGS) entry which is preliminary data.</text>
</comment>
<evidence type="ECO:0000259" key="2">
    <source>
        <dbReference type="PROSITE" id="PS50235"/>
    </source>
</evidence>
<dbReference type="Proteomes" id="UP001470230">
    <property type="component" value="Unassembled WGS sequence"/>
</dbReference>
<evidence type="ECO:0000313" key="3">
    <source>
        <dbReference type="EMBL" id="KAK8865331.1"/>
    </source>
</evidence>
<reference evidence="3 4" key="1">
    <citation type="submission" date="2024-04" db="EMBL/GenBank/DDBJ databases">
        <title>Tritrichomonas musculus Genome.</title>
        <authorList>
            <person name="Alves-Ferreira E."/>
            <person name="Grigg M."/>
            <person name="Lorenzi H."/>
            <person name="Galac M."/>
        </authorList>
    </citation>
    <scope>NUCLEOTIDE SEQUENCE [LARGE SCALE GENOMIC DNA]</scope>
    <source>
        <strain evidence="3 4">EAF2021</strain>
    </source>
</reference>
<protein>
    <submittedName>
        <fullName evidence="3">Ubiquitin carboxyl-terminal hydrolase 48</fullName>
    </submittedName>
</protein>
<dbReference type="InterPro" id="IPR038765">
    <property type="entry name" value="Papain-like_cys_pep_sf"/>
</dbReference>
<accession>A0ABR2IMT1</accession>
<keyword evidence="3" id="KW-0378">Hydrolase</keyword>
<feature type="region of interest" description="Disordered" evidence="1">
    <location>
        <begin position="351"/>
        <end position="401"/>
    </location>
</feature>
<feature type="domain" description="USP" evidence="2">
    <location>
        <begin position="24"/>
        <end position="289"/>
    </location>
</feature>
<gene>
    <name evidence="3" type="ORF">M9Y10_010872</name>
</gene>
<dbReference type="InterPro" id="IPR050164">
    <property type="entry name" value="Peptidase_C19"/>
</dbReference>
<dbReference type="GO" id="GO:0016787">
    <property type="term" value="F:hydrolase activity"/>
    <property type="evidence" value="ECO:0007669"/>
    <property type="project" value="UniProtKB-KW"/>
</dbReference>
<proteinExistence type="predicted"/>
<dbReference type="CDD" id="cd02257">
    <property type="entry name" value="Peptidase_C19"/>
    <property type="match status" value="1"/>
</dbReference>
<dbReference type="Gene3D" id="3.90.70.10">
    <property type="entry name" value="Cysteine proteinases"/>
    <property type="match status" value="1"/>
</dbReference>
<organism evidence="3 4">
    <name type="scientific">Tritrichomonas musculus</name>
    <dbReference type="NCBI Taxonomy" id="1915356"/>
    <lineage>
        <taxon>Eukaryota</taxon>
        <taxon>Metamonada</taxon>
        <taxon>Parabasalia</taxon>
        <taxon>Tritrichomonadida</taxon>
        <taxon>Tritrichomonadidae</taxon>
        <taxon>Tritrichomonas</taxon>
    </lineage>
</organism>
<dbReference type="InterPro" id="IPR001394">
    <property type="entry name" value="Peptidase_C19_UCH"/>
</dbReference>
<dbReference type="EMBL" id="JAPFFF010000016">
    <property type="protein sequence ID" value="KAK8865331.1"/>
    <property type="molecule type" value="Genomic_DNA"/>
</dbReference>
<dbReference type="Pfam" id="PF00443">
    <property type="entry name" value="UCH"/>
    <property type="match status" value="1"/>
</dbReference>
<keyword evidence="4" id="KW-1185">Reference proteome</keyword>
<evidence type="ECO:0000313" key="4">
    <source>
        <dbReference type="Proteomes" id="UP001470230"/>
    </source>
</evidence>
<dbReference type="PROSITE" id="PS50235">
    <property type="entry name" value="USP_3"/>
    <property type="match status" value="1"/>
</dbReference>
<dbReference type="SUPFAM" id="SSF54001">
    <property type="entry name" value="Cysteine proteinases"/>
    <property type="match status" value="1"/>
</dbReference>
<name>A0ABR2IMT1_9EUKA</name>
<dbReference type="PANTHER" id="PTHR24006">
    <property type="entry name" value="UBIQUITIN CARBOXYL-TERMINAL HYDROLASE"/>
    <property type="match status" value="1"/>
</dbReference>
<evidence type="ECO:0000256" key="1">
    <source>
        <dbReference type="SAM" id="MobiDB-lite"/>
    </source>
</evidence>
<dbReference type="InterPro" id="IPR028889">
    <property type="entry name" value="USP"/>
</dbReference>
<sequence>MLTRSKSQAKEKQLPEPKQSFLTSGIRNAGCRCYLNCLLQIIANYTPLFLQISKINPQKELEAKFYLIIQKLMQSKEPISANCFLSVLGRELHINISNQQNFFDVLNDLCRKIPIISELFQFDIDISYFQKKAKKPFQFATDKQFYLINFSESQNRMPALSEIFVFKNIRFDGKICKKIKQMTSLPRILTFSIEYRSYNQTNFAFATKINLKKYCKIATKENFDYELFAILVYISLNPGLGHYVVYIRNFESDQWFEYNDSKVTALKSLKEVNDRMKTSHVSGLFYVNKSIFSNFQKKKRKYENAMNLFCKQTFVEKNDIDNTLVVKDENDKYGNDDASCTSDIAEYEYSYIDTDDDSHSKDDSDGDDDSDSKDGSDGNDGSDSTSFKQHNNDDIDSSSSDLDVFSINKENQEDHMQHHSVNFKHGPIDYIDVRPHGNLTEYIKQSPQIPEDEDQRPEPVQVDLRDDHFEEVSEINKKVNKDETTIPKVKEKSKRLYVKTTQAQRDRLQQLYNEHQDTWPIRKYSIETGIREQNCIKLIKKIRHNESLEIKNYIEGRNPKIDAKQIRILQSSIEEDPFMTLKQMQQKLKNESELEVSQTQIWEGIVGNTQVGKRSGCYVYSFKTASKRDPEANSYENKLIRKEKVKQLTQCLVEGYEWVCIDETRFDAGYVRVKGWSKKGKKVYIHRKKEVFHALLLQLLDPMECCIAPLSEGKSRPKYIMPF</sequence>